<reference evidence="1 2" key="1">
    <citation type="submission" date="2024-04" db="EMBL/GenBank/DDBJ databases">
        <title>Tritrichomonas musculus Genome.</title>
        <authorList>
            <person name="Alves-Ferreira E."/>
            <person name="Grigg M."/>
            <person name="Lorenzi H."/>
            <person name="Galac M."/>
        </authorList>
    </citation>
    <scope>NUCLEOTIDE SEQUENCE [LARGE SCALE GENOMIC DNA]</scope>
    <source>
        <strain evidence="1 2">EAF2021</strain>
    </source>
</reference>
<gene>
    <name evidence="1" type="ORF">M9Y10_044577</name>
</gene>
<evidence type="ECO:0000313" key="2">
    <source>
        <dbReference type="Proteomes" id="UP001470230"/>
    </source>
</evidence>
<dbReference type="SUPFAM" id="SSF48371">
    <property type="entry name" value="ARM repeat"/>
    <property type="match status" value="1"/>
</dbReference>
<proteinExistence type="predicted"/>
<comment type="caution">
    <text evidence="1">The sequence shown here is derived from an EMBL/GenBank/DDBJ whole genome shotgun (WGS) entry which is preliminary data.</text>
</comment>
<sequence>MDFSYKIDDCNWIEIKDRHINEKEFEKKQMDIIKSFRFHLANLKETSKKYQESNSYFDNLYSFIREMKIILNEEDTKTYLPHSFIEQEMINYLCGSLKLDDNSPNYCIQTEMINLLNRVIVFLNLEKPLTIFQHNESCMIETFKYLIGIDQDQMMPTIFKFLELIYDGTPESIKFTFEILPLNVLQELNFRICGKYGNYIASLVLKFTKYSVPSDKIKILFDIIKYIMENGQNNSIEPCLSSLKNILKYYQKYEGAEEKQIIKNIFEKDEDFPSLCIKSLEREDDKIQCLVFEFIGLLCYFGFTLNINPEVNYLRLFTEANEALSIYKAMDSIYSNNENIRRRAALVFKYAYYKNFDKHSDYLLLNASQYIKKLMNSIDDDVFLVAFSASEALLHIILRLPVVKLKEQIFQNSLFHFIRRIIDFGDFDVNSLIEFLNHIFLIAEKQSWYADCFSEFFKYDCYEGLNDLLVNAKSENDFNCISHFLTMYKEQYTRMQNPA</sequence>
<name>A0ABR2JSQ9_9EUKA</name>
<dbReference type="InterPro" id="IPR016024">
    <property type="entry name" value="ARM-type_fold"/>
</dbReference>
<organism evidence="1 2">
    <name type="scientific">Tritrichomonas musculus</name>
    <dbReference type="NCBI Taxonomy" id="1915356"/>
    <lineage>
        <taxon>Eukaryota</taxon>
        <taxon>Metamonada</taxon>
        <taxon>Parabasalia</taxon>
        <taxon>Tritrichomonadida</taxon>
        <taxon>Tritrichomonadidae</taxon>
        <taxon>Tritrichomonas</taxon>
    </lineage>
</organism>
<keyword evidence="2" id="KW-1185">Reference proteome</keyword>
<dbReference type="EMBL" id="JAPFFF010000009">
    <property type="protein sequence ID" value="KAK8881939.1"/>
    <property type="molecule type" value="Genomic_DNA"/>
</dbReference>
<dbReference type="Proteomes" id="UP001470230">
    <property type="component" value="Unassembled WGS sequence"/>
</dbReference>
<accession>A0ABR2JSQ9</accession>
<protein>
    <submittedName>
        <fullName evidence="1">Uncharacterized protein</fullName>
    </submittedName>
</protein>
<evidence type="ECO:0000313" key="1">
    <source>
        <dbReference type="EMBL" id="KAK8881939.1"/>
    </source>
</evidence>